<protein>
    <submittedName>
        <fullName evidence="1">Uncharacterized protein</fullName>
    </submittedName>
</protein>
<proteinExistence type="predicted"/>
<reference evidence="1 2" key="1">
    <citation type="submission" date="2024-10" db="EMBL/GenBank/DDBJ databases">
        <title>The Natural Products Discovery Center: Release of the First 8490 Sequenced Strains for Exploring Actinobacteria Biosynthetic Diversity.</title>
        <authorList>
            <person name="Kalkreuter E."/>
            <person name="Kautsar S.A."/>
            <person name="Yang D."/>
            <person name="Bader C.D."/>
            <person name="Teijaro C.N."/>
            <person name="Fluegel L."/>
            <person name="Davis C.M."/>
            <person name="Simpson J.R."/>
            <person name="Lauterbach L."/>
            <person name="Steele A.D."/>
            <person name="Gui C."/>
            <person name="Meng S."/>
            <person name="Li G."/>
            <person name="Viehrig K."/>
            <person name="Ye F."/>
            <person name="Su P."/>
            <person name="Kiefer A.F."/>
            <person name="Nichols A."/>
            <person name="Cepeda A.J."/>
            <person name="Yan W."/>
            <person name="Fan B."/>
            <person name="Jiang Y."/>
            <person name="Adhikari A."/>
            <person name="Zheng C.-J."/>
            <person name="Schuster L."/>
            <person name="Cowan T.M."/>
            <person name="Smanski M.J."/>
            <person name="Chevrette M.G."/>
            <person name="De Carvalho L.P.S."/>
            <person name="Shen B."/>
        </authorList>
    </citation>
    <scope>NUCLEOTIDE SEQUENCE [LARGE SCALE GENOMIC DNA]</scope>
    <source>
        <strain evidence="1 2">NPDC017990</strain>
    </source>
</reference>
<comment type="caution">
    <text evidence="1">The sequence shown here is derived from an EMBL/GenBank/DDBJ whole genome shotgun (WGS) entry which is preliminary data.</text>
</comment>
<dbReference type="RefSeq" id="WP_397706660.1">
    <property type="nucleotide sequence ID" value="NZ_JBIRGN010000001.1"/>
</dbReference>
<accession>A0ABW7QEJ0</accession>
<name>A0ABW7QEJ0_9ACTN</name>
<keyword evidence="2" id="KW-1185">Reference proteome</keyword>
<dbReference type="EMBL" id="JBIRGQ010000001">
    <property type="protein sequence ID" value="MFH8543386.1"/>
    <property type="molecule type" value="Genomic_DNA"/>
</dbReference>
<evidence type="ECO:0000313" key="1">
    <source>
        <dbReference type="EMBL" id="MFH8543386.1"/>
    </source>
</evidence>
<dbReference type="Proteomes" id="UP001610818">
    <property type="component" value="Unassembled WGS sequence"/>
</dbReference>
<gene>
    <name evidence="1" type="ORF">ACH4F9_00065</name>
</gene>
<evidence type="ECO:0000313" key="2">
    <source>
        <dbReference type="Proteomes" id="UP001610818"/>
    </source>
</evidence>
<organism evidence="1 2">
    <name type="scientific">Streptomyces longisporoflavus</name>
    <dbReference type="NCBI Taxonomy" id="28044"/>
    <lineage>
        <taxon>Bacteria</taxon>
        <taxon>Bacillati</taxon>
        <taxon>Actinomycetota</taxon>
        <taxon>Actinomycetes</taxon>
        <taxon>Kitasatosporales</taxon>
        <taxon>Streptomycetaceae</taxon>
        <taxon>Streptomyces</taxon>
    </lineage>
</organism>
<sequence length="224" mass="25509">MSTTRPDHRRTIDDLLSKARTRDRYDDYDIGAAETRLRQRQATRRRATGGSSVSGWTPVWTDPCADRAPDADHAWWDLKAVSLLILFGPEVDRHLSDFITAQYADKTGALVFACLLHLADDTEGARFWWRFAAGAGHHVAEYCLFLEHTQTGEYHDAEHWGRQLIRHDFEPAYLCGDRATAPLVLPSLIDELRNHITQRQHPDLGSVPLPQPPLVQELRHLTTL</sequence>